<dbReference type="RefSeq" id="XP_008045569.1">
    <property type="nucleotide sequence ID" value="XM_008047378.1"/>
</dbReference>
<protein>
    <recommendedName>
        <fullName evidence="2">MATH domain-containing protein</fullName>
    </recommendedName>
</protein>
<dbReference type="InterPro" id="IPR008974">
    <property type="entry name" value="TRAF-like"/>
</dbReference>
<name>R7S7D6_TRAVS</name>
<proteinExistence type="predicted"/>
<accession>R7S7D6</accession>
<gene>
    <name evidence="3" type="ORF">TRAVEDRAFT_176329</name>
</gene>
<dbReference type="CDD" id="cd00121">
    <property type="entry name" value="MATH"/>
    <property type="match status" value="1"/>
</dbReference>
<dbReference type="Gene3D" id="3.30.710.10">
    <property type="entry name" value="Potassium Channel Kv1.1, Chain A"/>
    <property type="match status" value="2"/>
</dbReference>
<dbReference type="KEGG" id="tvs:TRAVEDRAFT_176329"/>
<dbReference type="AlphaFoldDB" id="R7S7D6"/>
<dbReference type="Gene3D" id="2.60.210.10">
    <property type="entry name" value="Apoptosis, Tumor Necrosis Factor Receptor Associated Protein 2, Chain A"/>
    <property type="match status" value="1"/>
</dbReference>
<dbReference type="GeneID" id="19411621"/>
<evidence type="ECO:0000256" key="1">
    <source>
        <dbReference type="SAM" id="MobiDB-lite"/>
    </source>
</evidence>
<dbReference type="OMA" id="EAHNHSF"/>
<dbReference type="InterPro" id="IPR002083">
    <property type="entry name" value="MATH/TRAF_dom"/>
</dbReference>
<dbReference type="OrthoDB" id="6359816at2759"/>
<organism evidence="3 4">
    <name type="scientific">Trametes versicolor (strain FP-101664)</name>
    <name type="common">White-rot fungus</name>
    <name type="synonym">Coriolus versicolor</name>
    <dbReference type="NCBI Taxonomy" id="717944"/>
    <lineage>
        <taxon>Eukaryota</taxon>
        <taxon>Fungi</taxon>
        <taxon>Dikarya</taxon>
        <taxon>Basidiomycota</taxon>
        <taxon>Agaricomycotina</taxon>
        <taxon>Agaricomycetes</taxon>
        <taxon>Polyporales</taxon>
        <taxon>Polyporaceae</taxon>
        <taxon>Trametes</taxon>
    </lineage>
</organism>
<feature type="region of interest" description="Disordered" evidence="1">
    <location>
        <begin position="1"/>
        <end position="23"/>
    </location>
</feature>
<sequence>MASVPTSGKSQAGAVPPTATAVDDAKESTTLRFEWTVRGLKNLFEGSKGEAKSKVIKSPRFGDGRWQVLFYVNAGIVGTDGQTWVSLYLACEPTLAEKENAVDGKWAREGLFNFNFEIRNPSKTIQFNYKEAHDHSFYYPGAQNWGWSQFARRDVVYYQANTVRQHDAFLVICAITVSAAPPAPIPTIPPYTVPMNLLDTMGSLMDDPIYSDVEFVIPQRGRGESRKIYAARRMLQRIEHFNDMFSSGFAEAAPVDSGDGDALDDSQQDDASVSSVTAYARHFDDSDFEDDEESVMLENDRDETVEPPPLDELRSPTLADDRKPISTDDTSSQKRRADDEETPSEGERENAADDGEVAQAQRNTRPKLSHPSSPRSRNVGLEQPAAPLSIVKPKPARTIAIPEVPGPKKLRVVVKDVAYATYRAVLYYIYTDMIVFAPLSSTFLTVSSGSLAQGGSSVPSTPTALTSEGQSSLGFPGFGVRSNQQQPSETVASSTSTIAGPRTRRDWVADWERNNPGRPRPPSAKSVYRLADRLGLQELKDRAFRHIVKSLTVENVAVEAFSAFSAAFEDVRKVQIAFMFQNWMAVRTGALANIGQLLRIGKLPGFEEVWPMILQNLVAEDKKADPST</sequence>
<evidence type="ECO:0000313" key="3">
    <source>
        <dbReference type="EMBL" id="EIW51517.1"/>
    </source>
</evidence>
<feature type="region of interest" description="Disordered" evidence="1">
    <location>
        <begin position="252"/>
        <end position="386"/>
    </location>
</feature>
<evidence type="ECO:0000259" key="2">
    <source>
        <dbReference type="PROSITE" id="PS50144"/>
    </source>
</evidence>
<dbReference type="PANTHER" id="PTHR24413">
    <property type="entry name" value="SPECKLE-TYPE POZ PROTEIN"/>
    <property type="match status" value="1"/>
</dbReference>
<feature type="domain" description="MATH" evidence="2">
    <location>
        <begin position="30"/>
        <end position="175"/>
    </location>
</feature>
<evidence type="ECO:0000313" key="4">
    <source>
        <dbReference type="Proteomes" id="UP000054317"/>
    </source>
</evidence>
<dbReference type="EMBL" id="JH711800">
    <property type="protein sequence ID" value="EIW51517.1"/>
    <property type="molecule type" value="Genomic_DNA"/>
</dbReference>
<keyword evidence="4" id="KW-1185">Reference proteome</keyword>
<dbReference type="Proteomes" id="UP000054317">
    <property type="component" value="Unassembled WGS sequence"/>
</dbReference>
<feature type="compositionally biased region" description="Acidic residues" evidence="1">
    <location>
        <begin position="258"/>
        <end position="268"/>
    </location>
</feature>
<dbReference type="SUPFAM" id="SSF54695">
    <property type="entry name" value="POZ domain"/>
    <property type="match status" value="1"/>
</dbReference>
<feature type="compositionally biased region" description="Basic and acidic residues" evidence="1">
    <location>
        <begin position="311"/>
        <end position="338"/>
    </location>
</feature>
<dbReference type="InterPro" id="IPR011333">
    <property type="entry name" value="SKP1/BTB/POZ_sf"/>
</dbReference>
<dbReference type="SUPFAM" id="SSF49599">
    <property type="entry name" value="TRAF domain-like"/>
    <property type="match status" value="1"/>
</dbReference>
<reference evidence="4" key="1">
    <citation type="journal article" date="2012" name="Science">
        <title>The Paleozoic origin of enzymatic lignin decomposition reconstructed from 31 fungal genomes.</title>
        <authorList>
            <person name="Floudas D."/>
            <person name="Binder M."/>
            <person name="Riley R."/>
            <person name="Barry K."/>
            <person name="Blanchette R.A."/>
            <person name="Henrissat B."/>
            <person name="Martinez A.T."/>
            <person name="Otillar R."/>
            <person name="Spatafora J.W."/>
            <person name="Yadav J.S."/>
            <person name="Aerts A."/>
            <person name="Benoit I."/>
            <person name="Boyd A."/>
            <person name="Carlson A."/>
            <person name="Copeland A."/>
            <person name="Coutinho P.M."/>
            <person name="de Vries R.P."/>
            <person name="Ferreira P."/>
            <person name="Findley K."/>
            <person name="Foster B."/>
            <person name="Gaskell J."/>
            <person name="Glotzer D."/>
            <person name="Gorecki P."/>
            <person name="Heitman J."/>
            <person name="Hesse C."/>
            <person name="Hori C."/>
            <person name="Igarashi K."/>
            <person name="Jurgens J.A."/>
            <person name="Kallen N."/>
            <person name="Kersten P."/>
            <person name="Kohler A."/>
            <person name="Kuees U."/>
            <person name="Kumar T.K.A."/>
            <person name="Kuo A."/>
            <person name="LaButti K."/>
            <person name="Larrondo L.F."/>
            <person name="Lindquist E."/>
            <person name="Ling A."/>
            <person name="Lombard V."/>
            <person name="Lucas S."/>
            <person name="Lundell T."/>
            <person name="Martin R."/>
            <person name="McLaughlin D.J."/>
            <person name="Morgenstern I."/>
            <person name="Morin E."/>
            <person name="Murat C."/>
            <person name="Nagy L.G."/>
            <person name="Nolan M."/>
            <person name="Ohm R.A."/>
            <person name="Patyshakuliyeva A."/>
            <person name="Rokas A."/>
            <person name="Ruiz-Duenas F.J."/>
            <person name="Sabat G."/>
            <person name="Salamov A."/>
            <person name="Samejima M."/>
            <person name="Schmutz J."/>
            <person name="Slot J.C."/>
            <person name="St John F."/>
            <person name="Stenlid J."/>
            <person name="Sun H."/>
            <person name="Sun S."/>
            <person name="Syed K."/>
            <person name="Tsang A."/>
            <person name="Wiebenga A."/>
            <person name="Young D."/>
            <person name="Pisabarro A."/>
            <person name="Eastwood D.C."/>
            <person name="Martin F."/>
            <person name="Cullen D."/>
            <person name="Grigoriev I.V."/>
            <person name="Hibbett D.S."/>
        </authorList>
    </citation>
    <scope>NUCLEOTIDE SEQUENCE [LARGE SCALE GENOMIC DNA]</scope>
    <source>
        <strain evidence="4">FP-101664</strain>
    </source>
</reference>
<feature type="compositionally biased region" description="Acidic residues" evidence="1">
    <location>
        <begin position="286"/>
        <end position="297"/>
    </location>
</feature>
<feature type="compositionally biased region" description="Polar residues" evidence="1">
    <location>
        <begin position="1"/>
        <end position="10"/>
    </location>
</feature>
<dbReference type="PROSITE" id="PS50144">
    <property type="entry name" value="MATH"/>
    <property type="match status" value="1"/>
</dbReference>